<dbReference type="RefSeq" id="WP_090776362.1">
    <property type="nucleotide sequence ID" value="NZ_FMYM01000010.1"/>
</dbReference>
<gene>
    <name evidence="1" type="ORF">SAMN05421737_11067</name>
</gene>
<proteinExistence type="predicted"/>
<dbReference type="InterPro" id="IPR058705">
    <property type="entry name" value="A_ENA"/>
</dbReference>
<dbReference type="Proteomes" id="UP000242662">
    <property type="component" value="Unassembled WGS sequence"/>
</dbReference>
<dbReference type="AlphaFoldDB" id="A0A1G6MM37"/>
<reference evidence="2" key="1">
    <citation type="submission" date="2016-09" db="EMBL/GenBank/DDBJ databases">
        <authorList>
            <person name="Varghese N."/>
            <person name="Submissions S."/>
        </authorList>
    </citation>
    <scope>NUCLEOTIDE SEQUENCE [LARGE SCALE GENOMIC DNA]</scope>
    <source>
        <strain evidence="2">25nlg</strain>
    </source>
</reference>
<name>A0A1G6MM37_9BACI</name>
<sequence length="60" mass="6658">MSQSNIPNFTPNVNIDRDDAVNLLLASIAMEEMGLAHILNAEGEKIQHALKALQQQRRST</sequence>
<evidence type="ECO:0000313" key="1">
    <source>
        <dbReference type="EMBL" id="SDC56344.1"/>
    </source>
</evidence>
<organism evidence="1 2">
    <name type="scientific">Shouchella lonarensis</name>
    <dbReference type="NCBI Taxonomy" id="1464122"/>
    <lineage>
        <taxon>Bacteria</taxon>
        <taxon>Bacillati</taxon>
        <taxon>Bacillota</taxon>
        <taxon>Bacilli</taxon>
        <taxon>Bacillales</taxon>
        <taxon>Bacillaceae</taxon>
        <taxon>Shouchella</taxon>
    </lineage>
</organism>
<accession>A0A1G6MM37</accession>
<evidence type="ECO:0000313" key="2">
    <source>
        <dbReference type="Proteomes" id="UP000242662"/>
    </source>
</evidence>
<dbReference type="OrthoDB" id="2082444at2"/>
<keyword evidence="2" id="KW-1185">Reference proteome</keyword>
<protein>
    <submittedName>
        <fullName evidence="1">Uncharacterized protein</fullName>
    </submittedName>
</protein>
<dbReference type="Pfam" id="PF26595">
    <property type="entry name" value="A_ENA"/>
    <property type="match status" value="1"/>
</dbReference>
<dbReference type="EMBL" id="FMYM01000010">
    <property type="protein sequence ID" value="SDC56344.1"/>
    <property type="molecule type" value="Genomic_DNA"/>
</dbReference>